<accession>A0A212QTN5</accession>
<evidence type="ECO:0000256" key="1">
    <source>
        <dbReference type="ARBA" id="ARBA00001933"/>
    </source>
</evidence>
<dbReference type="Pfam" id="PF00266">
    <property type="entry name" value="Aminotran_5"/>
    <property type="match status" value="1"/>
</dbReference>
<dbReference type="EMBL" id="FYEH01000003">
    <property type="protein sequence ID" value="SNB62975.1"/>
    <property type="molecule type" value="Genomic_DNA"/>
</dbReference>
<evidence type="ECO:0000256" key="4">
    <source>
        <dbReference type="ARBA" id="ARBA00022679"/>
    </source>
</evidence>
<gene>
    <name evidence="9" type="ORF">SAMN07250955_103225</name>
</gene>
<evidence type="ECO:0000256" key="5">
    <source>
        <dbReference type="ARBA" id="ARBA00022898"/>
    </source>
</evidence>
<name>A0A212QTN5_9PROT</name>
<dbReference type="GO" id="GO:0030170">
    <property type="term" value="F:pyridoxal phosphate binding"/>
    <property type="evidence" value="ECO:0007669"/>
    <property type="project" value="InterPro"/>
</dbReference>
<dbReference type="PANTHER" id="PTHR43586">
    <property type="entry name" value="CYSTEINE DESULFURASE"/>
    <property type="match status" value="1"/>
</dbReference>
<dbReference type="InterPro" id="IPR020578">
    <property type="entry name" value="Aminotrans_V_PyrdxlP_BS"/>
</dbReference>
<dbReference type="PROSITE" id="PS00595">
    <property type="entry name" value="AA_TRANSFER_CLASS_5"/>
    <property type="match status" value="1"/>
</dbReference>
<proteinExistence type="inferred from homology"/>
<dbReference type="InterPro" id="IPR015422">
    <property type="entry name" value="PyrdxlP-dep_Trfase_small"/>
</dbReference>
<evidence type="ECO:0000256" key="2">
    <source>
        <dbReference type="ARBA" id="ARBA00010447"/>
    </source>
</evidence>
<comment type="cofactor">
    <cofactor evidence="1 7">
        <name>pyridoxal 5'-phosphate</name>
        <dbReference type="ChEBI" id="CHEBI:597326"/>
    </cofactor>
</comment>
<dbReference type="InterPro" id="IPR015421">
    <property type="entry name" value="PyrdxlP-dep_Trfase_major"/>
</dbReference>
<dbReference type="Proteomes" id="UP000197065">
    <property type="component" value="Unassembled WGS sequence"/>
</dbReference>
<evidence type="ECO:0000313" key="9">
    <source>
        <dbReference type="EMBL" id="SNB62975.1"/>
    </source>
</evidence>
<dbReference type="AlphaFoldDB" id="A0A212QTN5"/>
<dbReference type="GO" id="GO:0006534">
    <property type="term" value="P:cysteine metabolic process"/>
    <property type="evidence" value="ECO:0007669"/>
    <property type="project" value="InterPro"/>
</dbReference>
<keyword evidence="4" id="KW-0808">Transferase</keyword>
<dbReference type="OrthoDB" id="9804366at2"/>
<evidence type="ECO:0000256" key="7">
    <source>
        <dbReference type="RuleBase" id="RU004504"/>
    </source>
</evidence>
<dbReference type="CDD" id="cd06453">
    <property type="entry name" value="SufS_like"/>
    <property type="match status" value="1"/>
</dbReference>
<comment type="similarity">
    <text evidence="2">Belongs to the class-V pyridoxal-phosphate-dependent aminotransferase family. Csd subfamily.</text>
</comment>
<evidence type="ECO:0000256" key="6">
    <source>
        <dbReference type="ARBA" id="ARBA00050776"/>
    </source>
</evidence>
<dbReference type="RefSeq" id="WP_088560457.1">
    <property type="nucleotide sequence ID" value="NZ_FYEH01000003.1"/>
</dbReference>
<sequence>MSSTLKKAFPIFASRTERFHYLDSAATGQICAAAAAALLGYETTARANVKRGVYPLADAASNAFDAARASIARYIGIDDANEVIFTSGTTMGLNLLAHCLTAELAPGDEILLSELEHHSNIVPWQIAAARRSLIVRAIPVKKDGTLELAAIEGLLSARTRIIAVAHTSNVTGAISDTSRIAEAARAAGAYFVLDGAQALPHGPVDLKRLGCDAFAASGHKMFSATGAGIVWMNKELAHRLPPFLSGGEMIRTVSLKGSTYAPPPHRFEAGTPPIGACLAMGAAAEWLASLDWTAIESEERRLTRRLLDGLSATAHTTVLGPAGFCHRRGIISFDVDGVHPHDLCQFLGDRGIALRGGHHCAQPLMERFNLAATTRASLALYNDDADIDALLEGLESAVRLLR</sequence>
<evidence type="ECO:0000256" key="3">
    <source>
        <dbReference type="ARBA" id="ARBA00012239"/>
    </source>
</evidence>
<reference evidence="9 10" key="1">
    <citation type="submission" date="2017-06" db="EMBL/GenBank/DDBJ databases">
        <authorList>
            <person name="Kim H.J."/>
            <person name="Triplett B.A."/>
        </authorList>
    </citation>
    <scope>NUCLEOTIDE SEQUENCE [LARGE SCALE GENOMIC DNA]</scope>
    <source>
        <strain evidence="9 10">B29T1</strain>
    </source>
</reference>
<dbReference type="InterPro" id="IPR015424">
    <property type="entry name" value="PyrdxlP-dep_Trfase"/>
</dbReference>
<organism evidence="9 10">
    <name type="scientific">Arboricoccus pini</name>
    <dbReference type="NCBI Taxonomy" id="1963835"/>
    <lineage>
        <taxon>Bacteria</taxon>
        <taxon>Pseudomonadati</taxon>
        <taxon>Pseudomonadota</taxon>
        <taxon>Alphaproteobacteria</taxon>
        <taxon>Geminicoccales</taxon>
        <taxon>Geminicoccaceae</taxon>
        <taxon>Arboricoccus</taxon>
    </lineage>
</organism>
<dbReference type="InterPro" id="IPR010970">
    <property type="entry name" value="Cys_dSase_SufS"/>
</dbReference>
<dbReference type="Gene3D" id="3.90.1150.10">
    <property type="entry name" value="Aspartate Aminotransferase, domain 1"/>
    <property type="match status" value="1"/>
</dbReference>
<evidence type="ECO:0000259" key="8">
    <source>
        <dbReference type="Pfam" id="PF00266"/>
    </source>
</evidence>
<dbReference type="SUPFAM" id="SSF53383">
    <property type="entry name" value="PLP-dependent transferases"/>
    <property type="match status" value="1"/>
</dbReference>
<protein>
    <recommendedName>
        <fullName evidence="3">cysteine desulfurase</fullName>
        <ecNumber evidence="3">2.8.1.7</ecNumber>
    </recommendedName>
</protein>
<comment type="catalytic activity">
    <reaction evidence="6">
        <text>(sulfur carrier)-H + L-cysteine = (sulfur carrier)-SH + L-alanine</text>
        <dbReference type="Rhea" id="RHEA:43892"/>
        <dbReference type="Rhea" id="RHEA-COMP:14737"/>
        <dbReference type="Rhea" id="RHEA-COMP:14739"/>
        <dbReference type="ChEBI" id="CHEBI:29917"/>
        <dbReference type="ChEBI" id="CHEBI:35235"/>
        <dbReference type="ChEBI" id="CHEBI:57972"/>
        <dbReference type="ChEBI" id="CHEBI:64428"/>
        <dbReference type="EC" id="2.8.1.7"/>
    </reaction>
</comment>
<dbReference type="PANTHER" id="PTHR43586:SF8">
    <property type="entry name" value="CYSTEINE DESULFURASE 1, CHLOROPLASTIC"/>
    <property type="match status" value="1"/>
</dbReference>
<evidence type="ECO:0000313" key="10">
    <source>
        <dbReference type="Proteomes" id="UP000197065"/>
    </source>
</evidence>
<feature type="domain" description="Aminotransferase class V" evidence="8">
    <location>
        <begin position="20"/>
        <end position="390"/>
    </location>
</feature>
<keyword evidence="5" id="KW-0663">Pyridoxal phosphate</keyword>
<dbReference type="GO" id="GO:0031071">
    <property type="term" value="F:cysteine desulfurase activity"/>
    <property type="evidence" value="ECO:0007669"/>
    <property type="project" value="UniProtKB-EC"/>
</dbReference>
<keyword evidence="10" id="KW-1185">Reference proteome</keyword>
<dbReference type="EC" id="2.8.1.7" evidence="3"/>
<dbReference type="InterPro" id="IPR000192">
    <property type="entry name" value="Aminotrans_V_dom"/>
</dbReference>
<keyword evidence="9" id="KW-0456">Lyase</keyword>
<dbReference type="Gene3D" id="3.40.640.10">
    <property type="entry name" value="Type I PLP-dependent aspartate aminotransferase-like (Major domain)"/>
    <property type="match status" value="1"/>
</dbReference>
<dbReference type="GO" id="GO:0016829">
    <property type="term" value="F:lyase activity"/>
    <property type="evidence" value="ECO:0007669"/>
    <property type="project" value="UniProtKB-KW"/>
</dbReference>